<keyword evidence="5 8" id="KW-0812">Transmembrane</keyword>
<gene>
    <name evidence="9" type="ORF">J2Z18_003047</name>
</gene>
<evidence type="ECO:0000256" key="7">
    <source>
        <dbReference type="ARBA" id="ARBA00023136"/>
    </source>
</evidence>
<evidence type="ECO:0000313" key="9">
    <source>
        <dbReference type="EMBL" id="MBP1893944.1"/>
    </source>
</evidence>
<feature type="transmembrane region" description="Helical" evidence="8">
    <location>
        <begin position="186"/>
        <end position="207"/>
    </location>
</feature>
<accession>A0ABS4FCF9</accession>
<comment type="subcellular location">
    <subcellularLocation>
        <location evidence="1">Membrane</location>
        <topology evidence="1">Multi-pass membrane protein</topology>
    </subcellularLocation>
</comment>
<feature type="transmembrane region" description="Helical" evidence="8">
    <location>
        <begin position="12"/>
        <end position="31"/>
    </location>
</feature>
<evidence type="ECO:0000256" key="4">
    <source>
        <dbReference type="ARBA" id="ARBA00022544"/>
    </source>
</evidence>
<dbReference type="Pfam" id="PF03845">
    <property type="entry name" value="Spore_permease"/>
    <property type="match status" value="1"/>
</dbReference>
<keyword evidence="6 8" id="KW-1133">Transmembrane helix</keyword>
<keyword evidence="3" id="KW-0813">Transport</keyword>
<reference evidence="9 10" key="1">
    <citation type="submission" date="2021-03" db="EMBL/GenBank/DDBJ databases">
        <title>Genomic Encyclopedia of Type Strains, Phase IV (KMG-IV): sequencing the most valuable type-strain genomes for metagenomic binning, comparative biology and taxonomic classification.</title>
        <authorList>
            <person name="Goeker M."/>
        </authorList>
    </citation>
    <scope>NUCLEOTIDE SEQUENCE [LARGE SCALE GENOMIC DNA]</scope>
    <source>
        <strain evidence="9 10">DSM 15596</strain>
    </source>
</reference>
<feature type="transmembrane region" description="Helical" evidence="8">
    <location>
        <begin position="270"/>
        <end position="293"/>
    </location>
</feature>
<dbReference type="PANTHER" id="PTHR34975:SF2">
    <property type="entry name" value="SPORE GERMINATION PROTEIN A2"/>
    <property type="match status" value="1"/>
</dbReference>
<dbReference type="Proteomes" id="UP000706926">
    <property type="component" value="Unassembled WGS sequence"/>
</dbReference>
<evidence type="ECO:0000313" key="10">
    <source>
        <dbReference type="Proteomes" id="UP000706926"/>
    </source>
</evidence>
<feature type="transmembrane region" description="Helical" evidence="8">
    <location>
        <begin position="74"/>
        <end position="93"/>
    </location>
</feature>
<evidence type="ECO:0000256" key="8">
    <source>
        <dbReference type="SAM" id="Phobius"/>
    </source>
</evidence>
<keyword evidence="4" id="KW-0309">Germination</keyword>
<organism evidence="9 10">
    <name type="scientific">Paenibacillus lactis</name>
    <dbReference type="NCBI Taxonomy" id="228574"/>
    <lineage>
        <taxon>Bacteria</taxon>
        <taxon>Bacillati</taxon>
        <taxon>Bacillota</taxon>
        <taxon>Bacilli</taxon>
        <taxon>Bacillales</taxon>
        <taxon>Paenibacillaceae</taxon>
        <taxon>Paenibacillus</taxon>
    </lineage>
</organism>
<comment type="caution">
    <text evidence="9">The sequence shown here is derived from an EMBL/GenBank/DDBJ whole genome shotgun (WGS) entry which is preliminary data.</text>
</comment>
<dbReference type="NCBIfam" id="TIGR00912">
    <property type="entry name" value="2A0309"/>
    <property type="match status" value="1"/>
</dbReference>
<name>A0ABS4FCF9_9BACL</name>
<proteinExistence type="inferred from homology"/>
<evidence type="ECO:0000256" key="1">
    <source>
        <dbReference type="ARBA" id="ARBA00004141"/>
    </source>
</evidence>
<evidence type="ECO:0000256" key="6">
    <source>
        <dbReference type="ARBA" id="ARBA00022989"/>
    </source>
</evidence>
<feature type="transmembrane region" description="Helical" evidence="8">
    <location>
        <begin position="219"/>
        <end position="241"/>
    </location>
</feature>
<feature type="transmembrane region" description="Helical" evidence="8">
    <location>
        <begin position="336"/>
        <end position="357"/>
    </location>
</feature>
<dbReference type="InterPro" id="IPR004761">
    <property type="entry name" value="Spore_GerAB"/>
</dbReference>
<comment type="similarity">
    <text evidence="2">Belongs to the amino acid-polyamine-organocation (APC) superfamily. Spore germination protein (SGP) (TC 2.A.3.9) family.</text>
</comment>
<dbReference type="PANTHER" id="PTHR34975">
    <property type="entry name" value="SPORE GERMINATION PROTEIN A2"/>
    <property type="match status" value="1"/>
</dbReference>
<feature type="transmembrane region" description="Helical" evidence="8">
    <location>
        <begin position="305"/>
        <end position="324"/>
    </location>
</feature>
<evidence type="ECO:0000256" key="2">
    <source>
        <dbReference type="ARBA" id="ARBA00007998"/>
    </source>
</evidence>
<feature type="transmembrane region" description="Helical" evidence="8">
    <location>
        <begin position="138"/>
        <end position="166"/>
    </location>
</feature>
<dbReference type="EMBL" id="JAGGKI010000007">
    <property type="protein sequence ID" value="MBP1893944.1"/>
    <property type="molecule type" value="Genomic_DNA"/>
</dbReference>
<keyword evidence="10" id="KW-1185">Reference proteome</keyword>
<feature type="transmembrane region" description="Helical" evidence="8">
    <location>
        <begin position="113"/>
        <end position="131"/>
    </location>
</feature>
<dbReference type="RefSeq" id="WP_245256010.1">
    <property type="nucleotide sequence ID" value="NZ_CP139098.1"/>
</dbReference>
<evidence type="ECO:0000256" key="3">
    <source>
        <dbReference type="ARBA" id="ARBA00022448"/>
    </source>
</evidence>
<dbReference type="GeneID" id="95405008"/>
<evidence type="ECO:0000256" key="5">
    <source>
        <dbReference type="ARBA" id="ARBA00022692"/>
    </source>
</evidence>
<sequence>MEMKQSIRVTDLVCFLAVFEVGSTTLFFLGAEAKRDAWIAMGIAALIGLLLLAMYLLIYRSNPGLDLYGLCRKYFGKIIGSAVNLSFAGYFAYEASRNLRDLGELTLLTLLDRTPLMFIMLTAIIVVANTVRYGPKVVIWMCAGFLPIIILSYFTIYTLLVSSGLIQFELMLPILEEGFRPAWTAAVPEIVSFPFGQTLLFLLFFPLVKKKEKLSRSVIITYVITAICLIMINQINILVLGPTQAANSTLPLLQVVQLIDIAEAFERFDVLFVIVLVLGLGTKMAAFFMGAAMGLHKITGLSYKMWTVVVAVVIFALAFISPNYPHHIWLGIKVVVTYVTPIFQIALPLILVLVIWIRSMWTKQRQ</sequence>
<keyword evidence="7 8" id="KW-0472">Membrane</keyword>
<protein>
    <submittedName>
        <fullName evidence="9">Spore germination protein KB</fullName>
    </submittedName>
</protein>
<feature type="transmembrane region" description="Helical" evidence="8">
    <location>
        <begin position="37"/>
        <end position="58"/>
    </location>
</feature>